<gene>
    <name evidence="4" type="ORF">HGA05_01490</name>
</gene>
<protein>
    <recommendedName>
        <fullName evidence="6">Glycoprotein</fullName>
    </recommendedName>
</protein>
<feature type="chain" id="PRO_5032554656" description="Glycoprotein" evidence="3">
    <location>
        <begin position="34"/>
        <end position="655"/>
    </location>
</feature>
<comment type="caution">
    <text evidence="4">The sequence shown here is derived from an EMBL/GenBank/DDBJ whole genome shotgun (WGS) entry which is preliminary data.</text>
</comment>
<evidence type="ECO:0000313" key="5">
    <source>
        <dbReference type="Proteomes" id="UP000563898"/>
    </source>
</evidence>
<feature type="transmembrane region" description="Helical" evidence="2">
    <location>
        <begin position="611"/>
        <end position="638"/>
    </location>
</feature>
<feature type="region of interest" description="Disordered" evidence="1">
    <location>
        <begin position="406"/>
        <end position="437"/>
    </location>
</feature>
<sequence length="655" mass="66888">MIFRVRVTPIVRAVTVCLLVLGLAAGPAAFVHAAPGDPPPPMSLEQIGSSPTITFPGQQGEVSLSIPVPDNLNPDELRGTVSLPSFVTGGTVDVMQGSRLISRTPIPNAPNAQIVLPLAGVTVSADAADITLRAYLTVQGICQFEPDNAFTLSGAVVSFTGRESIPQTVAQFLPPILRQLTLVIPDDVKQAEGAAAVDLAAAVVAHYGTASVPVTTVARPRSDLTPPTAPGPLERQIVIDSSAPAGLSLRSGPQGSAYLVVGGPADQLVAQARMLTSNLASIAASSSAVGGPLFDAPQLAPDVQTLADLGIGDQQVVSNTWPSISVGIDQTRLGRPSKNIRIQLIGSYAPAGGDNAVISVRIGRRVIATLPTDSSGTFNSWVDLPDNAVTRFTQLTVTLERGGVNEGCGNGSRSSLSLSSAGEITSDVADPPQPAGLGSVPESLMPWAKLAWTKGDVGDVSRGVEIAAGLQRLSVVPLGLDVVSMADAASSQQPAVLISADGRGLPDLTLPVSSSGGTVTVHAASGSSAQITLTPALRYGSLQATQSGDRTVLVATSTGDGSDLDDLLRWLDDDNRWTSISGDALIKVRDQDQVYVDAAASTPRPSASSGLGTGATIGIIVGVLVAAVVVAGAVILVLRRRRSAAGVADSAPDER</sequence>
<feature type="signal peptide" evidence="3">
    <location>
        <begin position="1"/>
        <end position="33"/>
    </location>
</feature>
<accession>A0A846WEL2</accession>
<keyword evidence="2" id="KW-0812">Transmembrane</keyword>
<keyword evidence="3" id="KW-0732">Signal</keyword>
<name>A0A846WEL2_9ACTN</name>
<dbReference type="RefSeq" id="WP_006372612.1">
    <property type="nucleotide sequence ID" value="NZ_JAAXPC010000001.1"/>
</dbReference>
<evidence type="ECO:0008006" key="6">
    <source>
        <dbReference type="Google" id="ProtNLM"/>
    </source>
</evidence>
<dbReference type="AlphaFoldDB" id="A0A846WEL2"/>
<reference evidence="4 5" key="1">
    <citation type="submission" date="2020-04" db="EMBL/GenBank/DDBJ databases">
        <title>MicrobeNet Type strains.</title>
        <authorList>
            <person name="Nicholson A.C."/>
        </authorList>
    </citation>
    <scope>NUCLEOTIDE SEQUENCE [LARGE SCALE GENOMIC DNA]</scope>
    <source>
        <strain evidence="4 5">ATCC BAA-14</strain>
    </source>
</reference>
<evidence type="ECO:0000256" key="2">
    <source>
        <dbReference type="SAM" id="Phobius"/>
    </source>
</evidence>
<organism evidence="4 5">
    <name type="scientific">Gordonia polyisoprenivorans</name>
    <dbReference type="NCBI Taxonomy" id="84595"/>
    <lineage>
        <taxon>Bacteria</taxon>
        <taxon>Bacillati</taxon>
        <taxon>Actinomycetota</taxon>
        <taxon>Actinomycetes</taxon>
        <taxon>Mycobacteriales</taxon>
        <taxon>Gordoniaceae</taxon>
        <taxon>Gordonia</taxon>
    </lineage>
</organism>
<proteinExistence type="predicted"/>
<evidence type="ECO:0000256" key="3">
    <source>
        <dbReference type="SAM" id="SignalP"/>
    </source>
</evidence>
<evidence type="ECO:0000313" key="4">
    <source>
        <dbReference type="EMBL" id="NKY00255.1"/>
    </source>
</evidence>
<dbReference type="Proteomes" id="UP000563898">
    <property type="component" value="Unassembled WGS sequence"/>
</dbReference>
<keyword evidence="2" id="KW-0472">Membrane</keyword>
<evidence type="ECO:0000256" key="1">
    <source>
        <dbReference type="SAM" id="MobiDB-lite"/>
    </source>
</evidence>
<keyword evidence="2" id="KW-1133">Transmembrane helix</keyword>
<dbReference type="EMBL" id="JAAXPC010000001">
    <property type="protein sequence ID" value="NKY00255.1"/>
    <property type="molecule type" value="Genomic_DNA"/>
</dbReference>